<gene>
    <name evidence="2" type="ORF">TM448A02028_0006</name>
    <name evidence="3" type="ORF">TM448B01544_0010</name>
</gene>
<name>A0A6H1ZV93_9ZZZZ</name>
<organism evidence="2">
    <name type="scientific">viral metagenome</name>
    <dbReference type="NCBI Taxonomy" id="1070528"/>
    <lineage>
        <taxon>unclassified sequences</taxon>
        <taxon>metagenomes</taxon>
        <taxon>organismal metagenomes</taxon>
    </lineage>
</organism>
<dbReference type="AlphaFoldDB" id="A0A6H1ZV93"/>
<protein>
    <recommendedName>
        <fullName evidence="4">Holin</fullName>
    </recommendedName>
</protein>
<evidence type="ECO:0008006" key="4">
    <source>
        <dbReference type="Google" id="ProtNLM"/>
    </source>
</evidence>
<keyword evidence="1" id="KW-0472">Membrane</keyword>
<accession>A0A6H1ZV93</accession>
<evidence type="ECO:0000256" key="1">
    <source>
        <dbReference type="SAM" id="Phobius"/>
    </source>
</evidence>
<keyword evidence="1" id="KW-1133">Transmembrane helix</keyword>
<proteinExistence type="predicted"/>
<dbReference type="EMBL" id="MT144780">
    <property type="protein sequence ID" value="QJH99295.1"/>
    <property type="molecule type" value="Genomic_DNA"/>
</dbReference>
<reference evidence="2" key="1">
    <citation type="submission" date="2020-03" db="EMBL/GenBank/DDBJ databases">
        <title>The deep terrestrial virosphere.</title>
        <authorList>
            <person name="Holmfeldt K."/>
            <person name="Nilsson E."/>
            <person name="Simone D."/>
            <person name="Lopez-Fernandez M."/>
            <person name="Wu X."/>
            <person name="de Brujin I."/>
            <person name="Lundin D."/>
            <person name="Andersson A."/>
            <person name="Bertilsson S."/>
            <person name="Dopson M."/>
        </authorList>
    </citation>
    <scope>NUCLEOTIDE SEQUENCE</scope>
    <source>
        <strain evidence="2">TM448A02028</strain>
        <strain evidence="3">TM448B01544</strain>
    </source>
</reference>
<keyword evidence="1" id="KW-0812">Transmembrane</keyword>
<feature type="transmembrane region" description="Helical" evidence="1">
    <location>
        <begin position="12"/>
        <end position="34"/>
    </location>
</feature>
<evidence type="ECO:0000313" key="2">
    <source>
        <dbReference type="EMBL" id="QJA51237.1"/>
    </source>
</evidence>
<dbReference type="EMBL" id="MT144247">
    <property type="protein sequence ID" value="QJA51237.1"/>
    <property type="molecule type" value="Genomic_DNA"/>
</dbReference>
<evidence type="ECO:0000313" key="3">
    <source>
        <dbReference type="EMBL" id="QJH99295.1"/>
    </source>
</evidence>
<sequence length="111" mass="12367">MFELIMKAFENNAVMATIVSGIVALFPVIVAWLYKSRKYIWEAIEIIDTLKKTVGFVDELARAADPSSPGGSKYTKEEIEKIRMQGEEALAAINKSAIGDLLKKFKKNGKK</sequence>